<dbReference type="EMBL" id="JAPJDO010000117">
    <property type="protein sequence ID" value="MCX2941480.1"/>
    <property type="molecule type" value="Genomic_DNA"/>
</dbReference>
<feature type="transmembrane region" description="Helical" evidence="1">
    <location>
        <begin position="7"/>
        <end position="28"/>
    </location>
</feature>
<keyword evidence="1" id="KW-1133">Transmembrane helix</keyword>
<feature type="transmembrane region" description="Helical" evidence="1">
    <location>
        <begin position="130"/>
        <end position="153"/>
    </location>
</feature>
<keyword evidence="1" id="KW-0812">Transmembrane</keyword>
<feature type="transmembrane region" description="Helical" evidence="1">
    <location>
        <begin position="165"/>
        <end position="185"/>
    </location>
</feature>
<feature type="transmembrane region" description="Helical" evidence="1">
    <location>
        <begin position="84"/>
        <end position="110"/>
    </location>
</feature>
<evidence type="ECO:0000313" key="2">
    <source>
        <dbReference type="EMBL" id="MCX2941480.1"/>
    </source>
</evidence>
<evidence type="ECO:0000256" key="1">
    <source>
        <dbReference type="SAM" id="Phobius"/>
    </source>
</evidence>
<name>A0ABT3SPN2_9MYCO</name>
<proteinExistence type="predicted"/>
<dbReference type="Proteomes" id="UP001300745">
    <property type="component" value="Unassembled WGS sequence"/>
</dbReference>
<sequence>AQLACAWCGVIMVVIWVVSFIVLAGFIPPPSPQSSEQEILRMFTDHTVPIRLGLLFTMFASALLVPWSAVIAVQMARIEGKRPVLAITQVAQASLLSLEFIIPIMVWQTAAYRPTPERIHLVYMLNDMGWLLFVGVISSAVLQCLTLGIAILIDKHPQPIFPRWSGYLSLWTALLLGPAGLVPLFKDGPFAWNGIFGFW</sequence>
<reference evidence="2 3" key="1">
    <citation type="submission" date="2022-11" db="EMBL/GenBank/DDBJ databases">
        <title>Mycobacterium sp. nov.</title>
        <authorList>
            <person name="Papic B."/>
            <person name="Spicic S."/>
            <person name="Duvnjak S."/>
        </authorList>
    </citation>
    <scope>NUCLEOTIDE SEQUENCE [LARGE SCALE GENOMIC DNA]</scope>
    <source>
        <strain evidence="2 3">CVI_P4</strain>
    </source>
</reference>
<organism evidence="2 3">
    <name type="scientific">Mycobacterium pinniadriaticum</name>
    <dbReference type="NCBI Taxonomy" id="2994102"/>
    <lineage>
        <taxon>Bacteria</taxon>
        <taxon>Bacillati</taxon>
        <taxon>Actinomycetota</taxon>
        <taxon>Actinomycetes</taxon>
        <taxon>Mycobacteriales</taxon>
        <taxon>Mycobacteriaceae</taxon>
        <taxon>Mycobacterium</taxon>
    </lineage>
</organism>
<keyword evidence="3" id="KW-1185">Reference proteome</keyword>
<accession>A0ABT3SPN2</accession>
<protein>
    <submittedName>
        <fullName evidence="2">Uncharacterized protein</fullName>
    </submittedName>
</protein>
<dbReference type="RefSeq" id="WP_266074066.1">
    <property type="nucleotide sequence ID" value="NZ_JAPJDO010000117.1"/>
</dbReference>
<feature type="non-terminal residue" evidence="2">
    <location>
        <position position="1"/>
    </location>
</feature>
<evidence type="ECO:0000313" key="3">
    <source>
        <dbReference type="Proteomes" id="UP001300745"/>
    </source>
</evidence>
<comment type="caution">
    <text evidence="2">The sequence shown here is derived from an EMBL/GenBank/DDBJ whole genome shotgun (WGS) entry which is preliminary data.</text>
</comment>
<feature type="non-terminal residue" evidence="2">
    <location>
        <position position="199"/>
    </location>
</feature>
<feature type="transmembrane region" description="Helical" evidence="1">
    <location>
        <begin position="48"/>
        <end position="72"/>
    </location>
</feature>
<gene>
    <name evidence="2" type="ORF">ORI27_32910</name>
</gene>
<keyword evidence="1" id="KW-0472">Membrane</keyword>